<name>A0A8H7DSV8_PLEOS</name>
<sequence>MAFITISGFPSSGKSTRTQQIKAHLEAKIKNPEYSGPLKQVIVLSDDSLGISRTAYDDSRAEKPARGTLFTTLQRQMNADTVLIVDSLNYIKGFRYQMYCAAREMKLRMCTVYVVATPELCHQWNLTRPDDGKYSDKTLNGLIMRYEEPSSMVRWDSPLFTVLWTEGGVPGDQIWDAITEGNVKPPNASTLQSVKAPSDALHCLEQTTTSIVSAVMTESQGFGGPVALSVTPSLQLQINLPSRHITLSELQRYKRQFITIHKKAITLGSTEKGAVDWSEESVAHKFVTFLEEHLKA</sequence>
<comment type="caution">
    <text evidence="4">The sequence shown here is derived from an EMBL/GenBank/DDBJ whole genome shotgun (WGS) entry which is preliminary data.</text>
</comment>
<dbReference type="Pfam" id="PF08433">
    <property type="entry name" value="KTI12"/>
    <property type="match status" value="1"/>
</dbReference>
<dbReference type="GO" id="GO:0005524">
    <property type="term" value="F:ATP binding"/>
    <property type="evidence" value="ECO:0007669"/>
    <property type="project" value="UniProtKB-KW"/>
</dbReference>
<evidence type="ECO:0000313" key="5">
    <source>
        <dbReference type="Proteomes" id="UP000623687"/>
    </source>
</evidence>
<evidence type="ECO:0000256" key="2">
    <source>
        <dbReference type="ARBA" id="ARBA00022840"/>
    </source>
</evidence>
<evidence type="ECO:0008006" key="6">
    <source>
        <dbReference type="Google" id="ProtNLM"/>
    </source>
</evidence>
<dbReference type="SUPFAM" id="SSF52540">
    <property type="entry name" value="P-loop containing nucleoside triphosphate hydrolases"/>
    <property type="match status" value="1"/>
</dbReference>
<proteinExistence type="inferred from homology"/>
<dbReference type="InterPro" id="IPR013641">
    <property type="entry name" value="KTI12/PSTK"/>
</dbReference>
<organism evidence="4 5">
    <name type="scientific">Pleurotus ostreatus</name>
    <name type="common">Oyster mushroom</name>
    <name type="synonym">White-rot fungus</name>
    <dbReference type="NCBI Taxonomy" id="5322"/>
    <lineage>
        <taxon>Eukaryota</taxon>
        <taxon>Fungi</taxon>
        <taxon>Dikarya</taxon>
        <taxon>Basidiomycota</taxon>
        <taxon>Agaricomycotina</taxon>
        <taxon>Agaricomycetes</taxon>
        <taxon>Agaricomycetidae</taxon>
        <taxon>Agaricales</taxon>
        <taxon>Pleurotineae</taxon>
        <taxon>Pleurotaceae</taxon>
        <taxon>Pleurotus</taxon>
    </lineage>
</organism>
<dbReference type="InterPro" id="IPR027417">
    <property type="entry name" value="P-loop_NTPase"/>
</dbReference>
<dbReference type="RefSeq" id="XP_036630717.1">
    <property type="nucleotide sequence ID" value="XM_036777097.1"/>
</dbReference>
<evidence type="ECO:0000256" key="3">
    <source>
        <dbReference type="ARBA" id="ARBA00025768"/>
    </source>
</evidence>
<dbReference type="Gene3D" id="3.40.50.300">
    <property type="entry name" value="P-loop containing nucleotide triphosphate hydrolases"/>
    <property type="match status" value="1"/>
</dbReference>
<evidence type="ECO:0000313" key="4">
    <source>
        <dbReference type="EMBL" id="KAF7428345.1"/>
    </source>
</evidence>
<reference evidence="4" key="1">
    <citation type="submission" date="2019-07" db="EMBL/GenBank/DDBJ databases">
        <authorList>
            <person name="Palmer J.M."/>
        </authorList>
    </citation>
    <scope>NUCLEOTIDE SEQUENCE</scope>
    <source>
        <strain evidence="4">PC9</strain>
    </source>
</reference>
<dbReference type="VEuPathDB" id="FungiDB:PC9H_007566"/>
<gene>
    <name evidence="4" type="ORF">PC9H_007566</name>
</gene>
<comment type="similarity">
    <text evidence="3">Belongs to the KTI12 family.</text>
</comment>
<dbReference type="EMBL" id="JACETU010000005">
    <property type="protein sequence ID" value="KAF7428345.1"/>
    <property type="molecule type" value="Genomic_DNA"/>
</dbReference>
<keyword evidence="2" id="KW-0067">ATP-binding</keyword>
<dbReference type="AlphaFoldDB" id="A0A8H7DSV8"/>
<keyword evidence="5" id="KW-1185">Reference proteome</keyword>
<accession>A0A8H7DSV8</accession>
<dbReference type="Proteomes" id="UP000623687">
    <property type="component" value="Unassembled WGS sequence"/>
</dbReference>
<dbReference type="PANTHER" id="PTHR12435">
    <property type="match status" value="1"/>
</dbReference>
<dbReference type="GeneID" id="59377384"/>
<keyword evidence="1" id="KW-0547">Nucleotide-binding</keyword>
<dbReference type="OrthoDB" id="9972657at2759"/>
<protein>
    <recommendedName>
        <fullName evidence="6">Chromatin associated protein KTI12</fullName>
    </recommendedName>
</protein>
<evidence type="ECO:0000256" key="1">
    <source>
        <dbReference type="ARBA" id="ARBA00022741"/>
    </source>
</evidence>